<proteinExistence type="predicted"/>
<evidence type="ECO:0000313" key="2">
    <source>
        <dbReference type="EMBL" id="MED6240564.1"/>
    </source>
</evidence>
<sequence length="139" mass="15771">MSVHLIVFLCYPARTVDSPSVIPDQASISTQPPEPHLHSVHTQWEDPSQQDHKYSNTSRSKDLQDKMTQCDEVAYFILQNDADTLLCTGIALETFNTLVSTLEGYENNEFTMPVRDQVLMTLMKLKSNRVPKPPVSYIT</sequence>
<accession>A0ABU7AT49</accession>
<evidence type="ECO:0000313" key="3">
    <source>
        <dbReference type="Proteomes" id="UP001345963"/>
    </source>
</evidence>
<protein>
    <submittedName>
        <fullName evidence="2">Uncharacterized protein</fullName>
    </submittedName>
</protein>
<dbReference type="Proteomes" id="UP001345963">
    <property type="component" value="Unassembled WGS sequence"/>
</dbReference>
<evidence type="ECO:0000256" key="1">
    <source>
        <dbReference type="SAM" id="MobiDB-lite"/>
    </source>
</evidence>
<dbReference type="EMBL" id="JAHUTI010024841">
    <property type="protein sequence ID" value="MED6240564.1"/>
    <property type="molecule type" value="Genomic_DNA"/>
</dbReference>
<comment type="caution">
    <text evidence="2">The sequence shown here is derived from an EMBL/GenBank/DDBJ whole genome shotgun (WGS) entry which is preliminary data.</text>
</comment>
<gene>
    <name evidence="2" type="ORF">ATANTOWER_023318</name>
</gene>
<organism evidence="2 3">
    <name type="scientific">Ataeniobius toweri</name>
    <dbReference type="NCBI Taxonomy" id="208326"/>
    <lineage>
        <taxon>Eukaryota</taxon>
        <taxon>Metazoa</taxon>
        <taxon>Chordata</taxon>
        <taxon>Craniata</taxon>
        <taxon>Vertebrata</taxon>
        <taxon>Euteleostomi</taxon>
        <taxon>Actinopterygii</taxon>
        <taxon>Neopterygii</taxon>
        <taxon>Teleostei</taxon>
        <taxon>Neoteleostei</taxon>
        <taxon>Acanthomorphata</taxon>
        <taxon>Ovalentaria</taxon>
        <taxon>Atherinomorphae</taxon>
        <taxon>Cyprinodontiformes</taxon>
        <taxon>Goodeidae</taxon>
        <taxon>Ataeniobius</taxon>
    </lineage>
</organism>
<feature type="region of interest" description="Disordered" evidence="1">
    <location>
        <begin position="22"/>
        <end position="60"/>
    </location>
</feature>
<name>A0ABU7AT49_9TELE</name>
<reference evidence="2 3" key="1">
    <citation type="submission" date="2021-07" db="EMBL/GenBank/DDBJ databases">
        <authorList>
            <person name="Palmer J.M."/>
        </authorList>
    </citation>
    <scope>NUCLEOTIDE SEQUENCE [LARGE SCALE GENOMIC DNA]</scope>
    <source>
        <strain evidence="2 3">AT_MEX2019</strain>
        <tissue evidence="2">Muscle</tissue>
    </source>
</reference>
<keyword evidence="3" id="KW-1185">Reference proteome</keyword>
<feature type="compositionally biased region" description="Basic and acidic residues" evidence="1">
    <location>
        <begin position="49"/>
        <end position="60"/>
    </location>
</feature>